<evidence type="ECO:0000256" key="4">
    <source>
        <dbReference type="ARBA" id="ARBA00023125"/>
    </source>
</evidence>
<proteinExistence type="predicted"/>
<dbReference type="EMBL" id="JAUIQD010000004">
    <property type="protein sequence ID" value="KAK3352523.1"/>
    <property type="molecule type" value="Genomic_DNA"/>
</dbReference>
<keyword evidence="4" id="KW-0238">DNA-binding</keyword>
<dbReference type="InterPro" id="IPR052360">
    <property type="entry name" value="Transcr_Regulatory_Proteins"/>
</dbReference>
<evidence type="ECO:0000256" key="1">
    <source>
        <dbReference type="ARBA" id="ARBA00022723"/>
    </source>
</evidence>
<dbReference type="PROSITE" id="PS00463">
    <property type="entry name" value="ZN2_CY6_FUNGAL_1"/>
    <property type="match status" value="1"/>
</dbReference>
<evidence type="ECO:0000313" key="8">
    <source>
        <dbReference type="EMBL" id="KAK3352523.1"/>
    </source>
</evidence>
<dbReference type="GO" id="GO:0008270">
    <property type="term" value="F:zinc ion binding"/>
    <property type="evidence" value="ECO:0007669"/>
    <property type="project" value="InterPro"/>
</dbReference>
<sequence length="543" mass="60855">MATPKTRRVWKAKVKSGCGTCKSRKVKCDEGRPICRRCSLTGRFCEGYGIWGGGNTSSTPKCPLTAGSDDLQIISRTLASIPLLASSVEENGYFEWFRSRAARKLPGTFFSDFWRTLLVQATVQEPAVLHAVLALSAAHKRGPAEAHLTEKSGTVMDSQERFMLQQYVKAIGYLQPHFSAKDRASSRVALITCFVFICLDFLRSHFESAQVHLQNGLRILGETHLLSDKDEEVFYLKPDLEAADIWTVEAFSRLHLQVELLQHMHPHPCFILQPSPRDSPPPDFHTFNEAWQSLHRLFNEIFHLTHLSRRQPPSHLPHRQHQIQTALAHWLTTFQTRLPAPEPPIPTSKHRFHTLLLAYHTLATLLALTSLDPDNETLPDRHTPHFTHLLAQLTHLWSLSASDPSSGLLARRGIAGPLRDGVGVVDMGWLPLLFHVAVRCRVHRLRRQALGLMGAAVHREGIWDSGIVEAVAGKVVEVEEGGFYEGEGDGAVLPEERRLSGVEVVLLGAPVGVVVVFCRRRGVGRVVLARYDVCRKVWVDNHF</sequence>
<dbReference type="InterPro" id="IPR001138">
    <property type="entry name" value="Zn2Cys6_DnaBD"/>
</dbReference>
<evidence type="ECO:0000313" key="9">
    <source>
        <dbReference type="Proteomes" id="UP001275084"/>
    </source>
</evidence>
<reference evidence="8" key="1">
    <citation type="journal article" date="2023" name="Mol. Phylogenet. Evol.">
        <title>Genome-scale phylogeny and comparative genomics of the fungal order Sordariales.</title>
        <authorList>
            <person name="Hensen N."/>
            <person name="Bonometti L."/>
            <person name="Westerberg I."/>
            <person name="Brannstrom I.O."/>
            <person name="Guillou S."/>
            <person name="Cros-Aarteil S."/>
            <person name="Calhoun S."/>
            <person name="Haridas S."/>
            <person name="Kuo A."/>
            <person name="Mondo S."/>
            <person name="Pangilinan J."/>
            <person name="Riley R."/>
            <person name="LaButti K."/>
            <person name="Andreopoulos B."/>
            <person name="Lipzen A."/>
            <person name="Chen C."/>
            <person name="Yan M."/>
            <person name="Daum C."/>
            <person name="Ng V."/>
            <person name="Clum A."/>
            <person name="Steindorff A."/>
            <person name="Ohm R.A."/>
            <person name="Martin F."/>
            <person name="Silar P."/>
            <person name="Natvig D.O."/>
            <person name="Lalanne C."/>
            <person name="Gautier V."/>
            <person name="Ament-Velasquez S.L."/>
            <person name="Kruys A."/>
            <person name="Hutchinson M.I."/>
            <person name="Powell A.J."/>
            <person name="Barry K."/>
            <person name="Miller A.N."/>
            <person name="Grigoriev I.V."/>
            <person name="Debuchy R."/>
            <person name="Gladieux P."/>
            <person name="Hiltunen Thoren M."/>
            <person name="Johannesson H."/>
        </authorList>
    </citation>
    <scope>NUCLEOTIDE SEQUENCE</scope>
    <source>
        <strain evidence="8">CBS 955.72</strain>
    </source>
</reference>
<dbReference type="PANTHER" id="PTHR36206">
    <property type="entry name" value="ASPERCRYPTIN BIOSYNTHESIS CLUSTER-SPECIFIC TRANSCRIPTION REGULATOR ATNN-RELATED"/>
    <property type="match status" value="1"/>
</dbReference>
<keyword evidence="6" id="KW-0539">Nucleus</keyword>
<dbReference type="AlphaFoldDB" id="A0AAJ0MDJ3"/>
<dbReference type="GO" id="GO:0000981">
    <property type="term" value="F:DNA-binding transcription factor activity, RNA polymerase II-specific"/>
    <property type="evidence" value="ECO:0007669"/>
    <property type="project" value="InterPro"/>
</dbReference>
<dbReference type="CDD" id="cd00067">
    <property type="entry name" value="GAL4"/>
    <property type="match status" value="1"/>
</dbReference>
<dbReference type="InterPro" id="IPR021858">
    <property type="entry name" value="Fun_TF"/>
</dbReference>
<reference evidence="8" key="2">
    <citation type="submission" date="2023-06" db="EMBL/GenBank/DDBJ databases">
        <authorList>
            <consortium name="Lawrence Berkeley National Laboratory"/>
            <person name="Haridas S."/>
            <person name="Hensen N."/>
            <person name="Bonometti L."/>
            <person name="Westerberg I."/>
            <person name="Brannstrom I.O."/>
            <person name="Guillou S."/>
            <person name="Cros-Aarteil S."/>
            <person name="Calhoun S."/>
            <person name="Kuo A."/>
            <person name="Mondo S."/>
            <person name="Pangilinan J."/>
            <person name="Riley R."/>
            <person name="Labutti K."/>
            <person name="Andreopoulos B."/>
            <person name="Lipzen A."/>
            <person name="Chen C."/>
            <person name="Yanf M."/>
            <person name="Daum C."/>
            <person name="Ng V."/>
            <person name="Clum A."/>
            <person name="Steindorff A."/>
            <person name="Ohm R."/>
            <person name="Martin F."/>
            <person name="Silar P."/>
            <person name="Natvig D."/>
            <person name="Lalanne C."/>
            <person name="Gautier V."/>
            <person name="Ament-Velasquez S.L."/>
            <person name="Kruys A."/>
            <person name="Hutchinson M.I."/>
            <person name="Powell A.J."/>
            <person name="Barry K."/>
            <person name="Miller A.N."/>
            <person name="Grigoriev I.V."/>
            <person name="Debuchy R."/>
            <person name="Gladieux P."/>
            <person name="Thoren M.H."/>
            <person name="Johannesson H."/>
        </authorList>
    </citation>
    <scope>NUCLEOTIDE SEQUENCE</scope>
    <source>
        <strain evidence="8">CBS 955.72</strain>
    </source>
</reference>
<gene>
    <name evidence="8" type="ORF">B0T25DRAFT_606407</name>
</gene>
<comment type="caution">
    <text evidence="8">The sequence shown here is derived from an EMBL/GenBank/DDBJ whole genome shotgun (WGS) entry which is preliminary data.</text>
</comment>
<evidence type="ECO:0000256" key="5">
    <source>
        <dbReference type="ARBA" id="ARBA00023163"/>
    </source>
</evidence>
<evidence type="ECO:0000256" key="2">
    <source>
        <dbReference type="ARBA" id="ARBA00022833"/>
    </source>
</evidence>
<dbReference type="SUPFAM" id="SSF57701">
    <property type="entry name" value="Zn2/Cys6 DNA-binding domain"/>
    <property type="match status" value="1"/>
</dbReference>
<dbReference type="InterPro" id="IPR036864">
    <property type="entry name" value="Zn2-C6_fun-type_DNA-bd_sf"/>
</dbReference>
<dbReference type="Pfam" id="PF11951">
    <property type="entry name" value="Fungal_trans_2"/>
    <property type="match status" value="1"/>
</dbReference>
<evidence type="ECO:0000259" key="7">
    <source>
        <dbReference type="PROSITE" id="PS50048"/>
    </source>
</evidence>
<evidence type="ECO:0000256" key="6">
    <source>
        <dbReference type="ARBA" id="ARBA00023242"/>
    </source>
</evidence>
<keyword evidence="2" id="KW-0862">Zinc</keyword>
<dbReference type="SMART" id="SM00066">
    <property type="entry name" value="GAL4"/>
    <property type="match status" value="1"/>
</dbReference>
<accession>A0AAJ0MDJ3</accession>
<dbReference type="Pfam" id="PF00172">
    <property type="entry name" value="Zn_clus"/>
    <property type="match status" value="1"/>
</dbReference>
<organism evidence="8 9">
    <name type="scientific">Lasiosphaeria hispida</name>
    <dbReference type="NCBI Taxonomy" id="260671"/>
    <lineage>
        <taxon>Eukaryota</taxon>
        <taxon>Fungi</taxon>
        <taxon>Dikarya</taxon>
        <taxon>Ascomycota</taxon>
        <taxon>Pezizomycotina</taxon>
        <taxon>Sordariomycetes</taxon>
        <taxon>Sordariomycetidae</taxon>
        <taxon>Sordariales</taxon>
        <taxon>Lasiosphaeriaceae</taxon>
        <taxon>Lasiosphaeria</taxon>
    </lineage>
</organism>
<keyword evidence="1" id="KW-0479">Metal-binding</keyword>
<name>A0AAJ0MDJ3_9PEZI</name>
<evidence type="ECO:0000256" key="3">
    <source>
        <dbReference type="ARBA" id="ARBA00023015"/>
    </source>
</evidence>
<feature type="domain" description="Zn(2)-C6 fungal-type" evidence="7">
    <location>
        <begin position="17"/>
        <end position="45"/>
    </location>
</feature>
<dbReference type="Proteomes" id="UP001275084">
    <property type="component" value="Unassembled WGS sequence"/>
</dbReference>
<protein>
    <submittedName>
        <fullName evidence="8">C6 zinc finger domain protein</fullName>
    </submittedName>
</protein>
<keyword evidence="5" id="KW-0804">Transcription</keyword>
<dbReference type="GO" id="GO:0003677">
    <property type="term" value="F:DNA binding"/>
    <property type="evidence" value="ECO:0007669"/>
    <property type="project" value="UniProtKB-KW"/>
</dbReference>
<dbReference type="Gene3D" id="4.10.240.10">
    <property type="entry name" value="Zn(2)-C6 fungal-type DNA-binding domain"/>
    <property type="match status" value="1"/>
</dbReference>
<keyword evidence="9" id="KW-1185">Reference proteome</keyword>
<dbReference type="PANTHER" id="PTHR36206:SF16">
    <property type="entry name" value="TRANSCRIPTION FACTOR DOMAIN-CONTAINING PROTEIN-RELATED"/>
    <property type="match status" value="1"/>
</dbReference>
<dbReference type="PROSITE" id="PS50048">
    <property type="entry name" value="ZN2_CY6_FUNGAL_2"/>
    <property type="match status" value="1"/>
</dbReference>
<keyword evidence="3" id="KW-0805">Transcription regulation</keyword>